<keyword evidence="9" id="KW-1185">Reference proteome</keyword>
<evidence type="ECO:0000313" key="9">
    <source>
        <dbReference type="Proteomes" id="UP001600064"/>
    </source>
</evidence>
<comment type="caution">
    <text evidence="8">The sequence shown here is derived from an EMBL/GenBank/DDBJ whole genome shotgun (WGS) entry which is preliminary data.</text>
</comment>
<evidence type="ECO:0000256" key="5">
    <source>
        <dbReference type="SAM" id="MobiDB-lite"/>
    </source>
</evidence>
<feature type="transmembrane region" description="Helical" evidence="6">
    <location>
        <begin position="202"/>
        <end position="224"/>
    </location>
</feature>
<gene>
    <name evidence="8" type="ORF">VTJ83DRAFT_3468</name>
</gene>
<feature type="transmembrane region" description="Helical" evidence="6">
    <location>
        <begin position="64"/>
        <end position="82"/>
    </location>
</feature>
<dbReference type="PANTHER" id="PTHR21324">
    <property type="entry name" value="FASTING-INDUCIBLE INTEGRAL MEMBRANE PROTEIN TM6P1-RELATED"/>
    <property type="match status" value="1"/>
</dbReference>
<comment type="subcellular location">
    <subcellularLocation>
        <location evidence="1">Endomembrane system</location>
        <topology evidence="1">Multi-pass membrane protein</topology>
    </subcellularLocation>
</comment>
<reference evidence="8 9" key="1">
    <citation type="journal article" date="2024" name="Commun. Biol.">
        <title>Comparative genomic analysis of thermophilic fungi reveals convergent evolutionary adaptations and gene losses.</title>
        <authorList>
            <person name="Steindorff A.S."/>
            <person name="Aguilar-Pontes M.V."/>
            <person name="Robinson A.J."/>
            <person name="Andreopoulos B."/>
            <person name="LaButti K."/>
            <person name="Kuo A."/>
            <person name="Mondo S."/>
            <person name="Riley R."/>
            <person name="Otillar R."/>
            <person name="Haridas S."/>
            <person name="Lipzen A."/>
            <person name="Grimwood J."/>
            <person name="Schmutz J."/>
            <person name="Clum A."/>
            <person name="Reid I.D."/>
            <person name="Moisan M.C."/>
            <person name="Butler G."/>
            <person name="Nguyen T.T.M."/>
            <person name="Dewar K."/>
            <person name="Conant G."/>
            <person name="Drula E."/>
            <person name="Henrissat B."/>
            <person name="Hansel C."/>
            <person name="Singer S."/>
            <person name="Hutchinson M.I."/>
            <person name="de Vries R.P."/>
            <person name="Natvig D.O."/>
            <person name="Powell A.J."/>
            <person name="Tsang A."/>
            <person name="Grigoriev I.V."/>
        </authorList>
    </citation>
    <scope>NUCLEOTIDE SEQUENCE [LARGE SCALE GENOMIC DNA]</scope>
    <source>
        <strain evidence="8 9">ATCC 22073</strain>
    </source>
</reference>
<evidence type="ECO:0000256" key="2">
    <source>
        <dbReference type="ARBA" id="ARBA00022692"/>
    </source>
</evidence>
<name>A0ABR4DG95_9PEZI</name>
<evidence type="ECO:0000313" key="8">
    <source>
        <dbReference type="EMBL" id="KAL2268622.1"/>
    </source>
</evidence>
<protein>
    <recommendedName>
        <fullName evidence="7">CWH43-like N-terminal domain-containing protein</fullName>
    </recommendedName>
</protein>
<feature type="compositionally biased region" description="Gly residues" evidence="5">
    <location>
        <begin position="263"/>
        <end position="279"/>
    </location>
</feature>
<accession>A0ABR4DG95</accession>
<sequence>MAVTMPRLSYWILPVLASITWLVTLLVLLLYWLIHEDRVHYVSMASYQRIPFISDIGASTLKPLFVVACALTMLLLDLSLIADRWLRHRGRLAPNTSRTDKVLFGLMLASALAGTAGLILVSIFDTARWERLHKLFLLVFIAGFVLSAVFLCWEFRRLGKAHQNQPILRRSFYVKLLFVLVELVLAAGFIACLWTSRFDAGAVLEWIIAVIFSAYLLSFAMDLYPAAGTRTSAAATAADAEAKELSRDGASKSASGERLGDSDGAGGGGRRGEDGGAGGLERVPSSRGRRRDGDVDVEAGVVSDGNSPLASDDRPGEGPGVVASDAVKVAAAVEMEK</sequence>
<evidence type="ECO:0000256" key="4">
    <source>
        <dbReference type="ARBA" id="ARBA00023136"/>
    </source>
</evidence>
<feature type="region of interest" description="Disordered" evidence="5">
    <location>
        <begin position="245"/>
        <end position="322"/>
    </location>
</feature>
<keyword evidence="4 6" id="KW-0472">Membrane</keyword>
<evidence type="ECO:0000256" key="6">
    <source>
        <dbReference type="SAM" id="Phobius"/>
    </source>
</evidence>
<evidence type="ECO:0000256" key="3">
    <source>
        <dbReference type="ARBA" id="ARBA00022989"/>
    </source>
</evidence>
<feature type="transmembrane region" description="Helical" evidence="6">
    <location>
        <begin position="102"/>
        <end position="123"/>
    </location>
</feature>
<dbReference type="GeneID" id="98124493"/>
<dbReference type="InterPro" id="IPR019402">
    <property type="entry name" value="CWH43_N"/>
</dbReference>
<feature type="transmembrane region" description="Helical" evidence="6">
    <location>
        <begin position="176"/>
        <end position="196"/>
    </location>
</feature>
<feature type="transmembrane region" description="Helical" evidence="6">
    <location>
        <begin position="135"/>
        <end position="155"/>
    </location>
</feature>
<dbReference type="EMBL" id="JAZGUE010000003">
    <property type="protein sequence ID" value="KAL2268622.1"/>
    <property type="molecule type" value="Genomic_DNA"/>
</dbReference>
<dbReference type="Proteomes" id="UP001600064">
    <property type="component" value="Unassembled WGS sequence"/>
</dbReference>
<dbReference type="InterPro" id="IPR050911">
    <property type="entry name" value="DRAM/TMEM150_Autophagy_Mod"/>
</dbReference>
<dbReference type="PANTHER" id="PTHR21324:SF2">
    <property type="entry name" value="EG:22E5.9 PROTEIN"/>
    <property type="match status" value="1"/>
</dbReference>
<proteinExistence type="predicted"/>
<organism evidence="8 9">
    <name type="scientific">Remersonia thermophila</name>
    <dbReference type="NCBI Taxonomy" id="72144"/>
    <lineage>
        <taxon>Eukaryota</taxon>
        <taxon>Fungi</taxon>
        <taxon>Dikarya</taxon>
        <taxon>Ascomycota</taxon>
        <taxon>Pezizomycotina</taxon>
        <taxon>Sordariomycetes</taxon>
        <taxon>Sordariomycetidae</taxon>
        <taxon>Sordariales</taxon>
        <taxon>Sordariales incertae sedis</taxon>
        <taxon>Remersonia</taxon>
    </lineage>
</organism>
<dbReference type="Pfam" id="PF10277">
    <property type="entry name" value="Frag1"/>
    <property type="match status" value="1"/>
</dbReference>
<keyword evidence="2 6" id="KW-0812">Transmembrane</keyword>
<feature type="transmembrane region" description="Helical" evidence="6">
    <location>
        <begin position="12"/>
        <end position="34"/>
    </location>
</feature>
<dbReference type="RefSeq" id="XP_070867346.1">
    <property type="nucleotide sequence ID" value="XM_071009849.1"/>
</dbReference>
<evidence type="ECO:0000259" key="7">
    <source>
        <dbReference type="Pfam" id="PF10277"/>
    </source>
</evidence>
<evidence type="ECO:0000256" key="1">
    <source>
        <dbReference type="ARBA" id="ARBA00004127"/>
    </source>
</evidence>
<feature type="domain" description="CWH43-like N-terminal" evidence="7">
    <location>
        <begin position="10"/>
        <end position="225"/>
    </location>
</feature>
<keyword evidence="3 6" id="KW-1133">Transmembrane helix</keyword>